<organism evidence="2 3">
    <name type="scientific">Sphingomonas colocasiae</name>
    <dbReference type="NCBI Taxonomy" id="1848973"/>
    <lineage>
        <taxon>Bacteria</taxon>
        <taxon>Pseudomonadati</taxon>
        <taxon>Pseudomonadota</taxon>
        <taxon>Alphaproteobacteria</taxon>
        <taxon>Sphingomonadales</taxon>
        <taxon>Sphingomonadaceae</taxon>
        <taxon>Sphingomonas</taxon>
    </lineage>
</organism>
<reference evidence="2 3" key="1">
    <citation type="submission" date="2021-08" db="EMBL/GenBank/DDBJ databases">
        <authorList>
            <person name="Tuo L."/>
        </authorList>
    </citation>
    <scope>NUCLEOTIDE SEQUENCE [LARGE SCALE GENOMIC DNA]</scope>
    <source>
        <strain evidence="2 3">JCM 31229</strain>
    </source>
</reference>
<evidence type="ECO:0000313" key="3">
    <source>
        <dbReference type="Proteomes" id="UP000706039"/>
    </source>
</evidence>
<evidence type="ECO:0000259" key="1">
    <source>
        <dbReference type="SMART" id="SM00894"/>
    </source>
</evidence>
<feature type="domain" description="Excalibur calcium-binding" evidence="1">
    <location>
        <begin position="29"/>
        <end position="65"/>
    </location>
</feature>
<protein>
    <submittedName>
        <fullName evidence="2">Excalibur calcium-binding domain-containing protein</fullName>
    </submittedName>
</protein>
<dbReference type="InterPro" id="IPR008613">
    <property type="entry name" value="Excalibur_Ca-bd_domain"/>
</dbReference>
<name>A0ABS7PVU0_9SPHN</name>
<dbReference type="Pfam" id="PF05901">
    <property type="entry name" value="Excalibur"/>
    <property type="match status" value="1"/>
</dbReference>
<dbReference type="Proteomes" id="UP000706039">
    <property type="component" value="Unassembled WGS sequence"/>
</dbReference>
<accession>A0ABS7PVU0</accession>
<sequence length="70" mass="7085">MAAAGGMADAGGAVDEGAGRSPARAAAAFYRYCADARRAGAAPLYRGEPGYRDALDRDGDGIACEPYSGR</sequence>
<evidence type="ECO:0000313" key="2">
    <source>
        <dbReference type="EMBL" id="MBY8825064.1"/>
    </source>
</evidence>
<dbReference type="EMBL" id="JAINVV010000011">
    <property type="protein sequence ID" value="MBY8825064.1"/>
    <property type="molecule type" value="Genomic_DNA"/>
</dbReference>
<dbReference type="SMART" id="SM00894">
    <property type="entry name" value="Excalibur"/>
    <property type="match status" value="1"/>
</dbReference>
<keyword evidence="3" id="KW-1185">Reference proteome</keyword>
<proteinExistence type="predicted"/>
<gene>
    <name evidence="2" type="ORF">K7G82_22360</name>
</gene>
<comment type="caution">
    <text evidence="2">The sequence shown here is derived from an EMBL/GenBank/DDBJ whole genome shotgun (WGS) entry which is preliminary data.</text>
</comment>